<dbReference type="GO" id="GO:0005886">
    <property type="term" value="C:plasma membrane"/>
    <property type="evidence" value="ECO:0007669"/>
    <property type="project" value="TreeGrafter"/>
</dbReference>
<evidence type="ECO:0000256" key="1">
    <source>
        <dbReference type="ARBA" id="ARBA00007357"/>
    </source>
</evidence>
<dbReference type="PANTHER" id="PTHR11733">
    <property type="entry name" value="ZINC METALLOPROTEASE FAMILY M13 NEPRILYSIN-RELATED"/>
    <property type="match status" value="1"/>
</dbReference>
<dbReference type="EMBL" id="JQDR03010031">
    <property type="protein sequence ID" value="KAA0194801.1"/>
    <property type="molecule type" value="Genomic_DNA"/>
</dbReference>
<gene>
    <name evidence="3" type="ORF">HAZT_HAZT010426</name>
</gene>
<dbReference type="SUPFAM" id="SSF55486">
    <property type="entry name" value="Metalloproteases ('zincins'), catalytic domain"/>
    <property type="match status" value="1"/>
</dbReference>
<dbReference type="GO" id="GO:0016485">
    <property type="term" value="P:protein processing"/>
    <property type="evidence" value="ECO:0007669"/>
    <property type="project" value="TreeGrafter"/>
</dbReference>
<dbReference type="Pfam" id="PF01431">
    <property type="entry name" value="Peptidase_M13"/>
    <property type="match status" value="1"/>
</dbReference>
<protein>
    <recommendedName>
        <fullName evidence="2">Peptidase M13 C-terminal domain-containing protein</fullName>
    </recommendedName>
</protein>
<dbReference type="AlphaFoldDB" id="A0A6A0H058"/>
<dbReference type="InterPro" id="IPR018497">
    <property type="entry name" value="Peptidase_M13_C"/>
</dbReference>
<reference evidence="3" key="3">
    <citation type="submission" date="2019-06" db="EMBL/GenBank/DDBJ databases">
        <authorList>
            <person name="Poynton C."/>
            <person name="Hasenbein S."/>
            <person name="Benoit J.B."/>
            <person name="Sepulveda M.S."/>
            <person name="Poelchau M.F."/>
            <person name="Murali S.C."/>
            <person name="Chen S."/>
            <person name="Glastad K.M."/>
            <person name="Werren J.H."/>
            <person name="Vineis J.H."/>
            <person name="Bowen J.L."/>
            <person name="Friedrich M."/>
            <person name="Jones J."/>
            <person name="Robertson H.M."/>
            <person name="Feyereisen R."/>
            <person name="Mechler-Hickson A."/>
            <person name="Mathers N."/>
            <person name="Lee C.E."/>
            <person name="Colbourne J.K."/>
            <person name="Biales A."/>
            <person name="Johnston J.S."/>
            <person name="Wellborn G.A."/>
            <person name="Rosendale A.J."/>
            <person name="Cridge A.G."/>
            <person name="Munoz-Torres M.C."/>
            <person name="Bain P.A."/>
            <person name="Manny A.R."/>
            <person name="Major K.M."/>
            <person name="Lambert F.N."/>
            <person name="Vulpe C.D."/>
            <person name="Tuck P."/>
            <person name="Blalock B.J."/>
            <person name="Lin Y.-Y."/>
            <person name="Smith M.E."/>
            <person name="Ochoa-Acuna H."/>
            <person name="Chen M.-J.M."/>
            <person name="Childers C.P."/>
            <person name="Qu J."/>
            <person name="Dugan S."/>
            <person name="Lee S.L."/>
            <person name="Chao H."/>
            <person name="Dinh H."/>
            <person name="Han Y."/>
            <person name="Doddapaneni H."/>
            <person name="Worley K.C."/>
            <person name="Muzny D.M."/>
            <person name="Gibbs R.A."/>
            <person name="Richards S."/>
        </authorList>
    </citation>
    <scope>NUCLEOTIDE SEQUENCE</scope>
    <source>
        <strain evidence="3">HAZT.00-mixed</strain>
        <tissue evidence="3">Whole organism</tissue>
    </source>
</reference>
<reference evidence="3" key="2">
    <citation type="journal article" date="2018" name="Environ. Sci. Technol.">
        <title>The Toxicogenome of Hyalella azteca: A Model for Sediment Ecotoxicology and Evolutionary Toxicology.</title>
        <authorList>
            <person name="Poynton H.C."/>
            <person name="Hasenbein S."/>
            <person name="Benoit J.B."/>
            <person name="Sepulveda M.S."/>
            <person name="Poelchau M.F."/>
            <person name="Hughes D.S.T."/>
            <person name="Murali S.C."/>
            <person name="Chen S."/>
            <person name="Glastad K.M."/>
            <person name="Goodisman M.A.D."/>
            <person name="Werren J.H."/>
            <person name="Vineis J.H."/>
            <person name="Bowen J.L."/>
            <person name="Friedrich M."/>
            <person name="Jones J."/>
            <person name="Robertson H.M."/>
            <person name="Feyereisen R."/>
            <person name="Mechler-Hickson A."/>
            <person name="Mathers N."/>
            <person name="Lee C.E."/>
            <person name="Colbourne J.K."/>
            <person name="Biales A."/>
            <person name="Johnston J.S."/>
            <person name="Wellborn G.A."/>
            <person name="Rosendale A.J."/>
            <person name="Cridge A.G."/>
            <person name="Munoz-Torres M.C."/>
            <person name="Bain P.A."/>
            <person name="Manny A.R."/>
            <person name="Major K.M."/>
            <person name="Lambert F.N."/>
            <person name="Vulpe C.D."/>
            <person name="Tuck P."/>
            <person name="Blalock B.J."/>
            <person name="Lin Y.Y."/>
            <person name="Smith M.E."/>
            <person name="Ochoa-Acuna H."/>
            <person name="Chen M.M."/>
            <person name="Childers C.P."/>
            <person name="Qu J."/>
            <person name="Dugan S."/>
            <person name="Lee S.L."/>
            <person name="Chao H."/>
            <person name="Dinh H."/>
            <person name="Han Y."/>
            <person name="Doddapaneni H."/>
            <person name="Worley K.C."/>
            <person name="Muzny D.M."/>
            <person name="Gibbs R.A."/>
            <person name="Richards S."/>
        </authorList>
    </citation>
    <scope>NUCLEOTIDE SEQUENCE</scope>
    <source>
        <strain evidence="3">HAZT.00-mixed</strain>
        <tissue evidence="3">Whole organism</tissue>
    </source>
</reference>
<reference evidence="3" key="1">
    <citation type="submission" date="2014-08" db="EMBL/GenBank/DDBJ databases">
        <authorList>
            <person name="Murali S."/>
            <person name="Richards S."/>
            <person name="Bandaranaike D."/>
            <person name="Bellair M."/>
            <person name="Blankenburg K."/>
            <person name="Chao H."/>
            <person name="Dinh H."/>
            <person name="Doddapaneni H."/>
            <person name="Dugan-Rocha S."/>
            <person name="Elkadiri S."/>
            <person name="Gnanaolivu R."/>
            <person name="Hughes D."/>
            <person name="Lee S."/>
            <person name="Li M."/>
            <person name="Ming W."/>
            <person name="Munidasa M."/>
            <person name="Muniz J."/>
            <person name="Nguyen L."/>
            <person name="Osuji N."/>
            <person name="Pu L.-L."/>
            <person name="Puazo M."/>
            <person name="Skinner E."/>
            <person name="Qu C."/>
            <person name="Quiroz J."/>
            <person name="Raj R."/>
            <person name="Weissenberger G."/>
            <person name="Xin Y."/>
            <person name="Zou X."/>
            <person name="Han Y."/>
            <person name="Worley K."/>
            <person name="Muzny D."/>
            <person name="Gibbs R."/>
        </authorList>
    </citation>
    <scope>NUCLEOTIDE SEQUENCE</scope>
    <source>
        <strain evidence="3">HAZT.00-mixed</strain>
        <tissue evidence="3">Whole organism</tissue>
    </source>
</reference>
<dbReference type="GO" id="GO:0004222">
    <property type="term" value="F:metalloendopeptidase activity"/>
    <property type="evidence" value="ECO:0007669"/>
    <property type="project" value="InterPro"/>
</dbReference>
<dbReference type="InterPro" id="IPR024079">
    <property type="entry name" value="MetalloPept_cat_dom_sf"/>
</dbReference>
<dbReference type="PANTHER" id="PTHR11733:SF167">
    <property type="entry name" value="FI17812P1-RELATED"/>
    <property type="match status" value="1"/>
</dbReference>
<feature type="domain" description="Peptidase M13 C-terminal" evidence="2">
    <location>
        <begin position="1"/>
        <end position="70"/>
    </location>
</feature>
<dbReference type="PROSITE" id="PS51885">
    <property type="entry name" value="NEPRILYSIN"/>
    <property type="match status" value="1"/>
</dbReference>
<feature type="non-terminal residue" evidence="3">
    <location>
        <position position="70"/>
    </location>
</feature>
<dbReference type="Gene3D" id="3.40.390.10">
    <property type="entry name" value="Collagenase (Catalytic Domain)"/>
    <property type="match status" value="1"/>
</dbReference>
<comment type="similarity">
    <text evidence="1">Belongs to the peptidase M13 family.</text>
</comment>
<proteinExistence type="inferred from homology"/>
<organism evidence="3">
    <name type="scientific">Hyalella azteca</name>
    <name type="common">Amphipod</name>
    <dbReference type="NCBI Taxonomy" id="294128"/>
    <lineage>
        <taxon>Eukaryota</taxon>
        <taxon>Metazoa</taxon>
        <taxon>Ecdysozoa</taxon>
        <taxon>Arthropoda</taxon>
        <taxon>Crustacea</taxon>
        <taxon>Multicrustacea</taxon>
        <taxon>Malacostraca</taxon>
        <taxon>Eumalacostraca</taxon>
        <taxon>Peracarida</taxon>
        <taxon>Amphipoda</taxon>
        <taxon>Senticaudata</taxon>
        <taxon>Talitrida</taxon>
        <taxon>Talitroidea</taxon>
        <taxon>Hyalellidae</taxon>
        <taxon>Hyalella</taxon>
    </lineage>
</organism>
<dbReference type="Proteomes" id="UP000711488">
    <property type="component" value="Unassembled WGS sequence"/>
</dbReference>
<evidence type="ECO:0000313" key="3">
    <source>
        <dbReference type="EMBL" id="KAA0194801.1"/>
    </source>
</evidence>
<comment type="caution">
    <text evidence="3">The sequence shown here is derived from an EMBL/GenBank/DDBJ whole genome shotgun (WGS) entry which is preliminary data.</text>
</comment>
<accession>A0A6A0H058</accession>
<sequence>MNYGAVGVVMGHELGHAFDDQGRDYDKDGNLAPWWQPTTTRLFQTQMQCLVDQYSAYVMSEEHLNGNLTL</sequence>
<name>A0A6A0H058_HYAAZ</name>
<evidence type="ECO:0000259" key="2">
    <source>
        <dbReference type="Pfam" id="PF01431"/>
    </source>
</evidence>
<dbReference type="InterPro" id="IPR000718">
    <property type="entry name" value="Peptidase_M13"/>
</dbReference>